<accession>A0ABP9AIV0</accession>
<sequence>MANQYLSIGKIKYTSETGNTTFTAGLSFQRFDGSTTVKVQAIVVIDEGGTESAISDSLFVSTSNFTQATYYTPIMEKTATLIANHKKGTVKVKWRYFDTYTGGTNPKWSPYYYADKTYETVNTVIPPGNPPVSNSTSIYRYYKGGQYSADHFYTQSNVLPNGYVFEFIEFYALTIQKSGSVPIYRYYNPDTGDHFYTAVSSNSTFPSYNFEKIEFYAYPTQVNGTVPVYRYYSPTLGDHFYTTHYSANGYTGGYYLEKIEFYTYEGERD</sequence>
<proteinExistence type="predicted"/>
<gene>
    <name evidence="2" type="ORF">GCM10023231_06210</name>
</gene>
<keyword evidence="3" id="KW-1185">Reference proteome</keyword>
<dbReference type="Pfam" id="PF18885">
    <property type="entry name" value="DUF5648"/>
    <property type="match status" value="1"/>
</dbReference>
<reference evidence="3" key="1">
    <citation type="journal article" date="2019" name="Int. J. Syst. Evol. Microbiol.">
        <title>The Global Catalogue of Microorganisms (GCM) 10K type strain sequencing project: providing services to taxonomists for standard genome sequencing and annotation.</title>
        <authorList>
            <consortium name="The Broad Institute Genomics Platform"/>
            <consortium name="The Broad Institute Genome Sequencing Center for Infectious Disease"/>
            <person name="Wu L."/>
            <person name="Ma J."/>
        </authorList>
    </citation>
    <scope>NUCLEOTIDE SEQUENCE [LARGE SCALE GENOMIC DNA]</scope>
    <source>
        <strain evidence="3">JCM 18200</strain>
    </source>
</reference>
<evidence type="ECO:0000313" key="3">
    <source>
        <dbReference type="Proteomes" id="UP001501411"/>
    </source>
</evidence>
<protein>
    <recommendedName>
        <fullName evidence="1">DUF5648 domain-containing protein</fullName>
    </recommendedName>
</protein>
<dbReference type="RefSeq" id="WP_345230236.1">
    <property type="nucleotide sequence ID" value="NZ_BAABIQ010000003.1"/>
</dbReference>
<comment type="caution">
    <text evidence="2">The sequence shown here is derived from an EMBL/GenBank/DDBJ whole genome shotgun (WGS) entry which is preliminary data.</text>
</comment>
<name>A0ABP9AIV0_9SPHI</name>
<dbReference type="Proteomes" id="UP001501411">
    <property type="component" value="Unassembled WGS sequence"/>
</dbReference>
<feature type="domain" description="DUF5648" evidence="1">
    <location>
        <begin position="138"/>
        <end position="263"/>
    </location>
</feature>
<evidence type="ECO:0000313" key="2">
    <source>
        <dbReference type="EMBL" id="GAA4781446.1"/>
    </source>
</evidence>
<dbReference type="InterPro" id="IPR043708">
    <property type="entry name" value="DUF5648"/>
</dbReference>
<dbReference type="EMBL" id="BAABIQ010000003">
    <property type="protein sequence ID" value="GAA4781446.1"/>
    <property type="molecule type" value="Genomic_DNA"/>
</dbReference>
<organism evidence="2 3">
    <name type="scientific">Olivibacter ginsenosidimutans</name>
    <dbReference type="NCBI Taxonomy" id="1176537"/>
    <lineage>
        <taxon>Bacteria</taxon>
        <taxon>Pseudomonadati</taxon>
        <taxon>Bacteroidota</taxon>
        <taxon>Sphingobacteriia</taxon>
        <taxon>Sphingobacteriales</taxon>
        <taxon>Sphingobacteriaceae</taxon>
        <taxon>Olivibacter</taxon>
    </lineage>
</organism>
<evidence type="ECO:0000259" key="1">
    <source>
        <dbReference type="Pfam" id="PF18885"/>
    </source>
</evidence>